<gene>
    <name evidence="2" type="ORF">BO99DRAFT_482772</name>
</gene>
<dbReference type="Proteomes" id="UP000249829">
    <property type="component" value="Unassembled WGS sequence"/>
</dbReference>
<organism evidence="2 3">
    <name type="scientific">Aspergillus violaceofuscus (strain CBS 115571)</name>
    <dbReference type="NCBI Taxonomy" id="1450538"/>
    <lineage>
        <taxon>Eukaryota</taxon>
        <taxon>Fungi</taxon>
        <taxon>Dikarya</taxon>
        <taxon>Ascomycota</taxon>
        <taxon>Pezizomycotina</taxon>
        <taxon>Eurotiomycetes</taxon>
        <taxon>Eurotiomycetidae</taxon>
        <taxon>Eurotiales</taxon>
        <taxon>Aspergillaceae</taxon>
        <taxon>Aspergillus</taxon>
    </lineage>
</organism>
<name>A0A2V5H2R6_ASPV1</name>
<reference evidence="2 3" key="1">
    <citation type="submission" date="2018-02" db="EMBL/GenBank/DDBJ databases">
        <title>The genomes of Aspergillus section Nigri reveals drivers in fungal speciation.</title>
        <authorList>
            <consortium name="DOE Joint Genome Institute"/>
            <person name="Vesth T.C."/>
            <person name="Nybo J."/>
            <person name="Theobald S."/>
            <person name="Brandl J."/>
            <person name="Frisvad J.C."/>
            <person name="Nielsen K.F."/>
            <person name="Lyhne E.K."/>
            <person name="Kogle M.E."/>
            <person name="Kuo A."/>
            <person name="Riley R."/>
            <person name="Clum A."/>
            <person name="Nolan M."/>
            <person name="Lipzen A."/>
            <person name="Salamov A."/>
            <person name="Henrissat B."/>
            <person name="Wiebenga A."/>
            <person name="De vries R.P."/>
            <person name="Grigoriev I.V."/>
            <person name="Mortensen U.H."/>
            <person name="Andersen M.R."/>
            <person name="Baker S.E."/>
        </authorList>
    </citation>
    <scope>NUCLEOTIDE SEQUENCE [LARGE SCALE GENOMIC DNA]</scope>
    <source>
        <strain evidence="2 3">CBS 115571</strain>
    </source>
</reference>
<evidence type="ECO:0000313" key="3">
    <source>
        <dbReference type="Proteomes" id="UP000249829"/>
    </source>
</evidence>
<feature type="region of interest" description="Disordered" evidence="1">
    <location>
        <begin position="202"/>
        <end position="232"/>
    </location>
</feature>
<accession>A0A2V5H2R6</accession>
<evidence type="ECO:0000256" key="1">
    <source>
        <dbReference type="SAM" id="MobiDB-lite"/>
    </source>
</evidence>
<protein>
    <submittedName>
        <fullName evidence="2">Uncharacterized protein</fullName>
    </submittedName>
</protein>
<proteinExistence type="predicted"/>
<dbReference type="AlphaFoldDB" id="A0A2V5H2R6"/>
<sequence>MLFMTATRGNGLHVGRPHIFFDRAAQFSAQGFFILGTHVADDQSKVIDFDLWIDCTKVVGVRSGQLVAGNASGCQSWEESSVQNGSGFGEIVAGWLRESPDRPSWTLHKSASIPDGDFTAFKSHVERLARSTAYGGSVEVVFHTPSIELDALPEQHDVWNQAVMNAMVDRKKATISPSHESRPSHEMSPFRRAIRKGGTSRVVLQGQGPDGVQHSVRQYSRWGGDGSAQTRI</sequence>
<keyword evidence="3" id="KW-1185">Reference proteome</keyword>
<dbReference type="OMA" id="LWIDCSK"/>
<dbReference type="EMBL" id="KZ825147">
    <property type="protein sequence ID" value="PYI18235.1"/>
    <property type="molecule type" value="Genomic_DNA"/>
</dbReference>
<evidence type="ECO:0000313" key="2">
    <source>
        <dbReference type="EMBL" id="PYI18235.1"/>
    </source>
</evidence>